<feature type="region of interest" description="Disordered" evidence="1">
    <location>
        <begin position="774"/>
        <end position="809"/>
    </location>
</feature>
<dbReference type="OrthoDB" id="78228at2157"/>
<dbReference type="InterPro" id="IPR012334">
    <property type="entry name" value="Pectin_lyas_fold"/>
</dbReference>
<dbReference type="PATRIC" id="fig|66851.6.peg.345"/>
<dbReference type="RefSeq" id="WP_042693746.1">
    <property type="nucleotide sequence ID" value="NZ_CABMAB010000026.1"/>
</dbReference>
<evidence type="ECO:0000313" key="4">
    <source>
        <dbReference type="EMBL" id="KZX13889.1"/>
    </source>
</evidence>
<feature type="domain" description="Right handed beta helix" evidence="3">
    <location>
        <begin position="481"/>
        <end position="640"/>
    </location>
</feature>
<evidence type="ECO:0000256" key="1">
    <source>
        <dbReference type="SAM" id="MobiDB-lite"/>
    </source>
</evidence>
<keyword evidence="2" id="KW-0812">Transmembrane</keyword>
<dbReference type="InterPro" id="IPR022441">
    <property type="entry name" value="Para_beta_helix_rpt-2"/>
</dbReference>
<dbReference type="Proteomes" id="UP000077428">
    <property type="component" value="Unassembled WGS sequence"/>
</dbReference>
<dbReference type="SUPFAM" id="SSF51126">
    <property type="entry name" value="Pectin lyase-like"/>
    <property type="match status" value="3"/>
</dbReference>
<dbReference type="AlphaFoldDB" id="A0A166BWM1"/>
<feature type="compositionally biased region" description="Basic and acidic residues" evidence="1">
    <location>
        <begin position="783"/>
        <end position="793"/>
    </location>
</feature>
<dbReference type="EMBL" id="LWMU01000043">
    <property type="protein sequence ID" value="KZX13889.1"/>
    <property type="molecule type" value="Genomic_DNA"/>
</dbReference>
<keyword evidence="5" id="KW-1185">Reference proteome</keyword>
<dbReference type="Pfam" id="PF13229">
    <property type="entry name" value="Beta_helix"/>
    <property type="match status" value="2"/>
</dbReference>
<dbReference type="STRING" id="66851.MBORA_02940"/>
<protein>
    <recommendedName>
        <fullName evidence="3">Right handed beta helix domain-containing protein</fullName>
    </recommendedName>
</protein>
<evidence type="ECO:0000313" key="5">
    <source>
        <dbReference type="Proteomes" id="UP000077428"/>
    </source>
</evidence>
<dbReference type="Gene3D" id="2.160.20.10">
    <property type="entry name" value="Single-stranded right-handed beta-helix, Pectin lyase-like"/>
    <property type="match status" value="2"/>
</dbReference>
<comment type="caution">
    <text evidence="4">The sequence shown here is derived from an EMBL/GenBank/DDBJ whole genome shotgun (WGS) entry which is preliminary data.</text>
</comment>
<feature type="compositionally biased region" description="Polar residues" evidence="1">
    <location>
        <begin position="794"/>
        <end position="803"/>
    </location>
</feature>
<evidence type="ECO:0000256" key="2">
    <source>
        <dbReference type="SAM" id="Phobius"/>
    </source>
</evidence>
<reference evidence="5" key="1">
    <citation type="journal article" date="2016" name="Genome Announc.">
        <title>Draft Genome Sequences of Methanobrevibacter curvatus DSM11111, Methanobrevibacter cuticularis DSM11139, Methanobrevibacter filiformis DSM11501, and Methanobrevibacter oralis DSM7256.</title>
        <authorList>
            <person name="Poehlein A."/>
            <person name="Seedorf H."/>
        </authorList>
    </citation>
    <scope>NUCLEOTIDE SEQUENCE [LARGE SCALE GENOMIC DNA]</scope>
    <source>
        <strain evidence="5">DSM 7256 / JCM 30027 / ZR</strain>
    </source>
</reference>
<dbReference type="InterPro" id="IPR011050">
    <property type="entry name" value="Pectin_lyase_fold/virulence"/>
</dbReference>
<feature type="transmembrane region" description="Helical" evidence="2">
    <location>
        <begin position="834"/>
        <end position="853"/>
    </location>
</feature>
<organism evidence="4 5">
    <name type="scientific">Methanobrevibacter oralis</name>
    <dbReference type="NCBI Taxonomy" id="66851"/>
    <lineage>
        <taxon>Archaea</taxon>
        <taxon>Methanobacteriati</taxon>
        <taxon>Methanobacteriota</taxon>
        <taxon>Methanomada group</taxon>
        <taxon>Methanobacteria</taxon>
        <taxon>Methanobacteriales</taxon>
        <taxon>Methanobacteriaceae</taxon>
        <taxon>Methanobrevibacter</taxon>
    </lineage>
</organism>
<name>A0A166BWM1_METOA</name>
<sequence length="859" mass="93426">MEKSFKFSLILLVVFVLIGSLNMVSASIDIVNEAVLDDSSLSSDTLEDVVSVNDNIVYVSNYGNDESGNGSIDSPYASLSQAINKSENGYVICLNGSFSGEKNCNLFIDKNLSITSFGLSYINCGSKNRIFNVLEGCTFSVSNLSFSHADVSNLDNSNGGAIYSEGILIIQRCEFNYCTANNGGAIYSKGKLILNNSRFYYNRAIAYGGTIYCSADNSLVNNSIFKKNCAKSKTTGVSGGAISNFGNNFTVSCSLFEGNYAKETSKVKNDPIYGGAISNYGKGFYVYGCDFIGNYVEVRTDAGSGEVCLNIAEGGAIYTVAGAKVENCHFDKDTAHCRYSSNQINIYGNRCYGGAISIASGKSFYLLNNTFTNCSSANGVVKNDANYAIFENNTFDNNKAMFMGSSIYDNGENNLYIGNTFLNNNDSKNQAQGTVYANACNVTFENNTFLNNYDTSGSVYSFNNAAIYIYNPTFKGGSDAGNTNIKISNNKFNGNDMGIYLYCSGGAKISNNKFTNQRQNAIQTYAGRDLNILDNYFENNHGYHGAVDIGSRNTLIKGNTFVNNTGVVAGAIGLLCRGDLTIDSNTFIGNHVTSEGGGDIYSIYGDMKITNNDFVINSIYKDESSIYTKYGKINAINNKFTISNNLHKIIKQRGQIEYYLNNVIYDNTLVNDDGSVNNSSVENLVDLHKRTKDDFIYYRNATENNVNLDDDSDPIDSGNTEPKHIEEMINDIVDDITDIINDITDIIDNINGSSDGSSDGSFISSVGTLNSNSSITNSSSDVGKSHELDKDQSIEVSSQPTTDSAKEISSEELSRSIAYDLSEKKPATSINSNMNLFAILIIVLAILLIYGCYRGRKDI</sequence>
<keyword evidence="2" id="KW-1133">Transmembrane helix</keyword>
<dbReference type="SMART" id="SM00710">
    <property type="entry name" value="PbH1"/>
    <property type="match status" value="10"/>
</dbReference>
<dbReference type="InterPro" id="IPR039448">
    <property type="entry name" value="Beta_helix"/>
</dbReference>
<evidence type="ECO:0000259" key="3">
    <source>
        <dbReference type="Pfam" id="PF13229"/>
    </source>
</evidence>
<feature type="domain" description="Right handed beta helix" evidence="3">
    <location>
        <begin position="317"/>
        <end position="473"/>
    </location>
</feature>
<accession>A0A166BWM1</accession>
<dbReference type="NCBIfam" id="TIGR03804">
    <property type="entry name" value="para_beta_helix"/>
    <property type="match status" value="1"/>
</dbReference>
<gene>
    <name evidence="4" type="ORF">MBORA_02940</name>
</gene>
<dbReference type="InterPro" id="IPR006626">
    <property type="entry name" value="PbH1"/>
</dbReference>
<proteinExistence type="predicted"/>
<dbReference type="Gene3D" id="3.30.1910.20">
    <property type="entry name" value="asparaginyl-tRNA synthetase, N-terminal domain"/>
    <property type="match status" value="1"/>
</dbReference>
<keyword evidence="2" id="KW-0472">Membrane</keyword>